<dbReference type="OrthoDB" id="70329at2"/>
<feature type="transmembrane region" description="Helical" evidence="1">
    <location>
        <begin position="102"/>
        <end position="124"/>
    </location>
</feature>
<organism evidence="2 3">
    <name type="scientific">Deinococcus reticulitermitis</name>
    <dbReference type="NCBI Taxonomy" id="856736"/>
    <lineage>
        <taxon>Bacteria</taxon>
        <taxon>Thermotogati</taxon>
        <taxon>Deinococcota</taxon>
        <taxon>Deinococci</taxon>
        <taxon>Deinococcales</taxon>
        <taxon>Deinococcaceae</taxon>
        <taxon>Deinococcus</taxon>
    </lineage>
</organism>
<dbReference type="EMBL" id="FNZA01000001">
    <property type="protein sequence ID" value="SEI58447.1"/>
    <property type="molecule type" value="Genomic_DNA"/>
</dbReference>
<evidence type="ECO:0000313" key="3">
    <source>
        <dbReference type="Proteomes" id="UP000199223"/>
    </source>
</evidence>
<dbReference type="STRING" id="856736.SAMN04488058_10148"/>
<protein>
    <submittedName>
        <fullName evidence="2">Uncharacterized protein</fullName>
    </submittedName>
</protein>
<feature type="transmembrane region" description="Helical" evidence="1">
    <location>
        <begin position="136"/>
        <end position="154"/>
    </location>
</feature>
<feature type="transmembrane region" description="Helical" evidence="1">
    <location>
        <begin position="65"/>
        <end position="90"/>
    </location>
</feature>
<reference evidence="3" key="1">
    <citation type="submission" date="2016-10" db="EMBL/GenBank/DDBJ databases">
        <authorList>
            <person name="Varghese N."/>
            <person name="Submissions S."/>
        </authorList>
    </citation>
    <scope>NUCLEOTIDE SEQUENCE [LARGE SCALE GENOMIC DNA]</scope>
    <source>
        <strain evidence="3">CGMCC 1.10218</strain>
    </source>
</reference>
<name>A0A1H6S102_9DEIO</name>
<dbReference type="RefSeq" id="WP_092262438.1">
    <property type="nucleotide sequence ID" value="NZ_FNZA01000001.1"/>
</dbReference>
<keyword evidence="1" id="KW-0472">Membrane</keyword>
<dbReference type="Proteomes" id="UP000199223">
    <property type="component" value="Unassembled WGS sequence"/>
</dbReference>
<evidence type="ECO:0000256" key="1">
    <source>
        <dbReference type="SAM" id="Phobius"/>
    </source>
</evidence>
<proteinExistence type="predicted"/>
<sequence>MTLLRRLLPPFALASGYLLCWLFWGAPLWAMLLLLFGGAALWTLVPRRGPELSSGQGGWTFSRSLLTVLLLSLSLWVIGVGVVGVSMVASPDNPLPLGWPQLLPLLLAGGGVVAAGLAGVTRIAGRAGRERGRPVILPWLWLAGVLGFALFPAVTVDCRNIDADPYRSHRSGFLGASRDQFYWARKPNLIPGRAELGADLQIESIFSAVTHCSRDARGRPRLFSWRASAPLLVLYLEQGRGTKRRYDAAVFTPREHRKLTRWTPVPSPFPVAKDEMPYLVPFWAVGRVLPELPAELERVLER</sequence>
<keyword evidence="1" id="KW-1133">Transmembrane helix</keyword>
<keyword evidence="1" id="KW-0812">Transmembrane</keyword>
<accession>A0A1H6S102</accession>
<dbReference type="AlphaFoldDB" id="A0A1H6S102"/>
<keyword evidence="3" id="KW-1185">Reference proteome</keyword>
<feature type="transmembrane region" description="Helical" evidence="1">
    <location>
        <begin position="30"/>
        <end position="45"/>
    </location>
</feature>
<gene>
    <name evidence="2" type="ORF">SAMN04488058_10148</name>
</gene>
<evidence type="ECO:0000313" key="2">
    <source>
        <dbReference type="EMBL" id="SEI58447.1"/>
    </source>
</evidence>